<dbReference type="OrthoDB" id="5292493at2"/>
<gene>
    <name evidence="6" type="ORF">EV201_2987</name>
</gene>
<accession>A0A4Q7V7D9</accession>
<keyword evidence="3" id="KW-1003">Cell membrane</keyword>
<keyword evidence="4" id="KW-0472">Membrane</keyword>
<evidence type="ECO:0000256" key="3">
    <source>
        <dbReference type="ARBA" id="ARBA00022475"/>
    </source>
</evidence>
<reference evidence="6 7" key="1">
    <citation type="submission" date="2019-02" db="EMBL/GenBank/DDBJ databases">
        <title>Genomic Encyclopedia of Type Strains, Phase IV (KMG-IV): sequencing the most valuable type-strain genomes for metagenomic binning, comparative biology and taxonomic classification.</title>
        <authorList>
            <person name="Goeker M."/>
        </authorList>
    </citation>
    <scope>NUCLEOTIDE SEQUENCE [LARGE SCALE GENOMIC DNA]</scope>
    <source>
        <strain evidence="6 7">DSM 28825</strain>
    </source>
</reference>
<comment type="subcellular location">
    <subcellularLocation>
        <location evidence="1">Cell membrane</location>
    </subcellularLocation>
</comment>
<organism evidence="6 7">
    <name type="scientific">Ancylomarina subtilis</name>
    <dbReference type="NCBI Taxonomy" id="1639035"/>
    <lineage>
        <taxon>Bacteria</taxon>
        <taxon>Pseudomonadati</taxon>
        <taxon>Bacteroidota</taxon>
        <taxon>Bacteroidia</taxon>
        <taxon>Marinilabiliales</taxon>
        <taxon>Marinifilaceae</taxon>
        <taxon>Ancylomarina</taxon>
    </lineage>
</organism>
<comment type="caution">
    <text evidence="6">The sequence shown here is derived from an EMBL/GenBank/DDBJ whole genome shotgun (WGS) entry which is preliminary data.</text>
</comment>
<dbReference type="InterPro" id="IPR011042">
    <property type="entry name" value="6-blade_b-propeller_TolB-like"/>
</dbReference>
<sequence>MPCLKKVKLLILLVFVVVFSACSKNKKNKQTCFLSENYTHFPYRINQPSRTYILSKELREISGLTYKGDHKLLCINDEQGYVFEYDIQKRKITQRIKFAKKGDFEAVEMMDNKVVALRSDGKLYFINDMSHSKSESIKVKTGLGSKNDTEGLAYDASNQTLLIACKGLAHKDSSYMDKRAIYRYSIKDSSLSKYPDILIDQGELETILNLDAYTKFSNKLLKGINPSKGNLTFQPSAIAIHPISRNIYVLGSVGKLLLVLNPQGELLAVNRLKRKIFPQPEGICFTPDGTLFISTEGKMMSGKIYQFDYKPVLKN</sequence>
<comment type="similarity">
    <text evidence="2">Belongs to the YjiK family.</text>
</comment>
<evidence type="ECO:0000256" key="1">
    <source>
        <dbReference type="ARBA" id="ARBA00004236"/>
    </source>
</evidence>
<evidence type="ECO:0000256" key="5">
    <source>
        <dbReference type="SAM" id="SignalP"/>
    </source>
</evidence>
<proteinExistence type="inferred from homology"/>
<dbReference type="Gene3D" id="2.120.10.30">
    <property type="entry name" value="TolB, C-terminal domain"/>
    <property type="match status" value="1"/>
</dbReference>
<dbReference type="Pfam" id="PF06977">
    <property type="entry name" value="SdiA-regulated"/>
    <property type="match status" value="1"/>
</dbReference>
<dbReference type="GO" id="GO:0005886">
    <property type="term" value="C:plasma membrane"/>
    <property type="evidence" value="ECO:0007669"/>
    <property type="project" value="UniProtKB-SubCell"/>
</dbReference>
<dbReference type="SUPFAM" id="SSF101898">
    <property type="entry name" value="NHL repeat"/>
    <property type="match status" value="1"/>
</dbReference>
<keyword evidence="7" id="KW-1185">Reference proteome</keyword>
<name>A0A4Q7V7D9_9BACT</name>
<feature type="chain" id="PRO_5020276638" evidence="5">
    <location>
        <begin position="24"/>
        <end position="315"/>
    </location>
</feature>
<keyword evidence="5" id="KW-0732">Signal</keyword>
<evidence type="ECO:0000256" key="2">
    <source>
        <dbReference type="ARBA" id="ARBA00009852"/>
    </source>
</evidence>
<evidence type="ECO:0000313" key="6">
    <source>
        <dbReference type="EMBL" id="RZT91774.1"/>
    </source>
</evidence>
<evidence type="ECO:0000256" key="4">
    <source>
        <dbReference type="ARBA" id="ARBA00023136"/>
    </source>
</evidence>
<dbReference type="Proteomes" id="UP000293562">
    <property type="component" value="Unassembled WGS sequence"/>
</dbReference>
<dbReference type="PROSITE" id="PS51257">
    <property type="entry name" value="PROKAR_LIPOPROTEIN"/>
    <property type="match status" value="1"/>
</dbReference>
<dbReference type="AlphaFoldDB" id="A0A4Q7V7D9"/>
<dbReference type="EMBL" id="SHKN01000004">
    <property type="protein sequence ID" value="RZT91774.1"/>
    <property type="molecule type" value="Genomic_DNA"/>
</dbReference>
<feature type="signal peptide" evidence="5">
    <location>
        <begin position="1"/>
        <end position="23"/>
    </location>
</feature>
<protein>
    <submittedName>
        <fullName evidence="6">Uncharacterized protein YjiK</fullName>
    </submittedName>
</protein>
<dbReference type="InterPro" id="IPR009722">
    <property type="entry name" value="YjiK/CarP"/>
</dbReference>
<evidence type="ECO:0000313" key="7">
    <source>
        <dbReference type="Proteomes" id="UP000293562"/>
    </source>
</evidence>